<dbReference type="InterPro" id="IPR029045">
    <property type="entry name" value="ClpP/crotonase-like_dom_sf"/>
</dbReference>
<dbReference type="GO" id="GO:0004252">
    <property type="term" value="F:serine-type endopeptidase activity"/>
    <property type="evidence" value="ECO:0007669"/>
    <property type="project" value="InterPro"/>
</dbReference>
<feature type="compositionally biased region" description="Basic and acidic residues" evidence="10">
    <location>
        <begin position="72"/>
        <end position="83"/>
    </location>
</feature>
<evidence type="ECO:0000259" key="13">
    <source>
        <dbReference type="Pfam" id="PF08496"/>
    </source>
</evidence>
<evidence type="ECO:0000259" key="12">
    <source>
        <dbReference type="Pfam" id="PF01343"/>
    </source>
</evidence>
<sequence>MEFLLEIADFVIKAAIVILAFGLMVGIIANTAQRQRKQQGELQVRNLSQQLRKMAQAVEHELLSKKQRKQAQKQDKKQEKAQEKAANNTSARVFVIDFKGSMDAHEVDNLRREVTAIIGAATAGDTVFVRLESPGGVVHGYGLAAAQLQRLRAAELKLVVSVDKVAASGGYMMAAVADEIVAAPFAIIGSIGVVAQLPNFHRWLKKHDVDFEQVTAGDYKRTLTMFGENTDAGRRKFKEDLENIHAQFKQHIGQFRPQVDLEKVATGEYWTAQQAQEFALVDAIITSDSWLLERASEQTILQVSYQEKRPIGERIGKNVTAVLTSIREFLGKS</sequence>
<dbReference type="PANTHER" id="PTHR42987:SF4">
    <property type="entry name" value="PROTEASE SOHB-RELATED"/>
    <property type="match status" value="1"/>
</dbReference>
<dbReference type="Proteomes" id="UP000286678">
    <property type="component" value="Unassembled WGS sequence"/>
</dbReference>
<gene>
    <name evidence="14" type="ORF">CWE21_07535</name>
</gene>
<evidence type="ECO:0000256" key="5">
    <source>
        <dbReference type="ARBA" id="ARBA00022692"/>
    </source>
</evidence>
<evidence type="ECO:0000256" key="7">
    <source>
        <dbReference type="ARBA" id="ARBA00022825"/>
    </source>
</evidence>
<protein>
    <submittedName>
        <fullName evidence="14">Protease SohB</fullName>
    </submittedName>
</protein>
<reference evidence="15" key="1">
    <citation type="journal article" date="2018" name="Front. Microbiol.">
        <title>Genome-Based Analysis Reveals the Taxonomy and Diversity of the Family Idiomarinaceae.</title>
        <authorList>
            <person name="Liu Y."/>
            <person name="Lai Q."/>
            <person name="Shao Z."/>
        </authorList>
    </citation>
    <scope>NUCLEOTIDE SEQUENCE [LARGE SCALE GENOMIC DNA]</scope>
    <source>
        <strain evidence="15">SW15</strain>
    </source>
</reference>
<dbReference type="OrthoDB" id="5614232at2"/>
<dbReference type="InterPro" id="IPR002142">
    <property type="entry name" value="Peptidase_S49"/>
</dbReference>
<dbReference type="GO" id="GO:0005886">
    <property type="term" value="C:plasma membrane"/>
    <property type="evidence" value="ECO:0007669"/>
    <property type="project" value="UniProtKB-SubCell"/>
</dbReference>
<dbReference type="Gene3D" id="6.20.330.10">
    <property type="match status" value="1"/>
</dbReference>
<dbReference type="AlphaFoldDB" id="A0A432XFY5"/>
<dbReference type="RefSeq" id="WP_126833837.1">
    <property type="nucleotide sequence ID" value="NZ_JBLXIO010000003.1"/>
</dbReference>
<dbReference type="NCBIfam" id="NF008745">
    <property type="entry name" value="PRK11778.1"/>
    <property type="match status" value="1"/>
</dbReference>
<evidence type="ECO:0000256" key="3">
    <source>
        <dbReference type="ARBA" id="ARBA00022475"/>
    </source>
</evidence>
<evidence type="ECO:0000313" key="15">
    <source>
        <dbReference type="Proteomes" id="UP000286678"/>
    </source>
</evidence>
<keyword evidence="3" id="KW-1003">Cell membrane</keyword>
<dbReference type="SUPFAM" id="SSF52096">
    <property type="entry name" value="ClpP/crotonase"/>
    <property type="match status" value="1"/>
</dbReference>
<evidence type="ECO:0000256" key="6">
    <source>
        <dbReference type="ARBA" id="ARBA00022801"/>
    </source>
</evidence>
<organism evidence="14 15">
    <name type="scientific">Pseudidiomarina aquimaris</name>
    <dbReference type="NCBI Taxonomy" id="641841"/>
    <lineage>
        <taxon>Bacteria</taxon>
        <taxon>Pseudomonadati</taxon>
        <taxon>Pseudomonadota</taxon>
        <taxon>Gammaproteobacteria</taxon>
        <taxon>Alteromonadales</taxon>
        <taxon>Idiomarinaceae</taxon>
        <taxon>Pseudidiomarina</taxon>
    </lineage>
</organism>
<evidence type="ECO:0000256" key="4">
    <source>
        <dbReference type="ARBA" id="ARBA00022670"/>
    </source>
</evidence>
<feature type="domain" description="Peptidase S49 N-terminal proteobacteria" evidence="13">
    <location>
        <begin position="2"/>
        <end position="148"/>
    </location>
</feature>
<evidence type="ECO:0000256" key="8">
    <source>
        <dbReference type="ARBA" id="ARBA00022989"/>
    </source>
</evidence>
<comment type="subcellular location">
    <subcellularLocation>
        <location evidence="1">Cell membrane</location>
    </subcellularLocation>
</comment>
<evidence type="ECO:0000256" key="11">
    <source>
        <dbReference type="SAM" id="Phobius"/>
    </source>
</evidence>
<dbReference type="CDD" id="cd07023">
    <property type="entry name" value="S49_Sppa_N_C"/>
    <property type="match status" value="1"/>
</dbReference>
<feature type="domain" description="Peptidase S49" evidence="12">
    <location>
        <begin position="152"/>
        <end position="293"/>
    </location>
</feature>
<dbReference type="GO" id="GO:0006508">
    <property type="term" value="P:proteolysis"/>
    <property type="evidence" value="ECO:0007669"/>
    <property type="project" value="UniProtKB-KW"/>
</dbReference>
<feature type="transmembrane region" description="Helical" evidence="11">
    <location>
        <begin position="12"/>
        <end position="32"/>
    </location>
</feature>
<dbReference type="Pfam" id="PF08496">
    <property type="entry name" value="Peptidase_S49_N"/>
    <property type="match status" value="1"/>
</dbReference>
<keyword evidence="4 14" id="KW-0645">Protease</keyword>
<evidence type="ECO:0000256" key="2">
    <source>
        <dbReference type="ARBA" id="ARBA00008683"/>
    </source>
</evidence>
<dbReference type="Gene3D" id="3.90.226.10">
    <property type="entry name" value="2-enoyl-CoA Hydratase, Chain A, domain 1"/>
    <property type="match status" value="1"/>
</dbReference>
<name>A0A432XFY5_9GAMM</name>
<dbReference type="PANTHER" id="PTHR42987">
    <property type="entry name" value="PEPTIDASE S49"/>
    <property type="match status" value="1"/>
</dbReference>
<keyword evidence="9 11" id="KW-0472">Membrane</keyword>
<keyword evidence="7" id="KW-0720">Serine protease</keyword>
<keyword evidence="8 11" id="KW-1133">Transmembrane helix</keyword>
<dbReference type="Pfam" id="PF01343">
    <property type="entry name" value="Peptidase_S49"/>
    <property type="match status" value="1"/>
</dbReference>
<proteinExistence type="inferred from homology"/>
<evidence type="ECO:0000256" key="1">
    <source>
        <dbReference type="ARBA" id="ARBA00004236"/>
    </source>
</evidence>
<comment type="similarity">
    <text evidence="2">Belongs to the peptidase S49 family.</text>
</comment>
<keyword evidence="15" id="KW-1185">Reference proteome</keyword>
<evidence type="ECO:0000256" key="9">
    <source>
        <dbReference type="ARBA" id="ARBA00023136"/>
    </source>
</evidence>
<dbReference type="InterPro" id="IPR047272">
    <property type="entry name" value="S49_SppA_C"/>
</dbReference>
<dbReference type="InterPro" id="IPR013703">
    <property type="entry name" value="Peptidase_S49_N_proteobac"/>
</dbReference>
<accession>A0A432XFY5</accession>
<keyword evidence="6" id="KW-0378">Hydrolase</keyword>
<evidence type="ECO:0000313" key="14">
    <source>
        <dbReference type="EMBL" id="RUO47689.1"/>
    </source>
</evidence>
<comment type="caution">
    <text evidence="14">The sequence shown here is derived from an EMBL/GenBank/DDBJ whole genome shotgun (WGS) entry which is preliminary data.</text>
</comment>
<keyword evidence="5 11" id="KW-0812">Transmembrane</keyword>
<evidence type="ECO:0000256" key="10">
    <source>
        <dbReference type="SAM" id="MobiDB-lite"/>
    </source>
</evidence>
<feature type="region of interest" description="Disordered" evidence="10">
    <location>
        <begin position="65"/>
        <end position="86"/>
    </location>
</feature>
<dbReference type="EMBL" id="PIPT01000005">
    <property type="protein sequence ID" value="RUO47689.1"/>
    <property type="molecule type" value="Genomic_DNA"/>
</dbReference>